<dbReference type="InParanoid" id="G3Q406"/>
<dbReference type="STRING" id="69293.ENSGACP00000024610"/>
<feature type="region of interest" description="Disordered" evidence="1">
    <location>
        <begin position="1"/>
        <end position="135"/>
    </location>
</feature>
<evidence type="ECO:0000313" key="2">
    <source>
        <dbReference type="Ensembl" id="ENSGACP00000024610.1"/>
    </source>
</evidence>
<dbReference type="Ensembl" id="ENSGACT00000024659.1">
    <property type="protein sequence ID" value="ENSGACP00000024610.1"/>
    <property type="gene ID" value="ENSGACG00000018617.1"/>
</dbReference>
<evidence type="ECO:0000256" key="1">
    <source>
        <dbReference type="SAM" id="MobiDB-lite"/>
    </source>
</evidence>
<sequence>MATMNPRSSPGSPSPYDLNVSVDNRRPRGCRSYQRPHHPANAYVQLGPPEPGQLGYMSTASVSCSTEDQWEEAGFRPATSNPRGLRKNPRGGRGRGGYDPARGGPRRRHGGDDGVDSSYIQYSPSHRGRGRERGY</sequence>
<proteinExistence type="predicted"/>
<feature type="compositionally biased region" description="Basic residues" evidence="1">
    <location>
        <begin position="84"/>
        <end position="93"/>
    </location>
</feature>
<name>G3Q406_GASAC</name>
<reference evidence="2" key="2">
    <citation type="submission" date="2024-04" db="UniProtKB">
        <authorList>
            <consortium name="Ensembl"/>
        </authorList>
    </citation>
    <scope>IDENTIFICATION</scope>
</reference>
<organism evidence="2">
    <name type="scientific">Gasterosteus aculeatus</name>
    <name type="common">Three-spined stickleback</name>
    <dbReference type="NCBI Taxonomy" id="69293"/>
    <lineage>
        <taxon>Eukaryota</taxon>
        <taxon>Metazoa</taxon>
        <taxon>Chordata</taxon>
        <taxon>Craniata</taxon>
        <taxon>Vertebrata</taxon>
        <taxon>Euteleostomi</taxon>
        <taxon>Actinopterygii</taxon>
        <taxon>Neopterygii</taxon>
        <taxon>Teleostei</taxon>
        <taxon>Neoteleostei</taxon>
        <taxon>Acanthomorphata</taxon>
        <taxon>Eupercaria</taxon>
        <taxon>Perciformes</taxon>
        <taxon>Cottioidei</taxon>
        <taxon>Gasterosteales</taxon>
        <taxon>Gasterosteidae</taxon>
        <taxon>Gasterosteus</taxon>
    </lineage>
</organism>
<feature type="compositionally biased region" description="Polar residues" evidence="1">
    <location>
        <begin position="1"/>
        <end position="11"/>
    </location>
</feature>
<dbReference type="AlphaFoldDB" id="G3Q406"/>
<feature type="compositionally biased region" description="Basic residues" evidence="1">
    <location>
        <begin position="126"/>
        <end position="135"/>
    </location>
</feature>
<protein>
    <submittedName>
        <fullName evidence="2">Uncharacterized protein</fullName>
    </submittedName>
</protein>
<accession>G3Q406</accession>
<dbReference type="Bgee" id="ENSGACG00000018617">
    <property type="expression patterns" value="Expressed in pharyngeal gill and 13 other cell types or tissues"/>
</dbReference>
<reference evidence="2" key="1">
    <citation type="submission" date="2006-01" db="EMBL/GenBank/DDBJ databases">
        <authorList>
            <person name="Lindblad-Toh K."/>
            <person name="Mauceli E."/>
            <person name="Grabherr M."/>
            <person name="Chang J.L."/>
            <person name="Lander E.S."/>
        </authorList>
    </citation>
    <scope>NUCLEOTIDE SEQUENCE [LARGE SCALE GENOMIC DNA]</scope>
</reference>
<feature type="compositionally biased region" description="Polar residues" evidence="1">
    <location>
        <begin position="56"/>
        <end position="67"/>
    </location>
</feature>